<reference evidence="2 3" key="1">
    <citation type="submission" date="2024-06" db="EMBL/GenBank/DDBJ databases">
        <title>The Natural Products Discovery Center: Release of the First 8490 Sequenced Strains for Exploring Actinobacteria Biosynthetic Diversity.</title>
        <authorList>
            <person name="Kalkreuter E."/>
            <person name="Kautsar S.A."/>
            <person name="Yang D."/>
            <person name="Bader C.D."/>
            <person name="Teijaro C.N."/>
            <person name="Fluegel L."/>
            <person name="Davis C.M."/>
            <person name="Simpson J.R."/>
            <person name="Lauterbach L."/>
            <person name="Steele A.D."/>
            <person name="Gui C."/>
            <person name="Meng S."/>
            <person name="Li G."/>
            <person name="Viehrig K."/>
            <person name="Ye F."/>
            <person name="Su P."/>
            <person name="Kiefer A.F."/>
            <person name="Nichols A."/>
            <person name="Cepeda A.J."/>
            <person name="Yan W."/>
            <person name="Fan B."/>
            <person name="Jiang Y."/>
            <person name="Adhikari A."/>
            <person name="Zheng C.-J."/>
            <person name="Schuster L."/>
            <person name="Cowan T.M."/>
            <person name="Smanski M.J."/>
            <person name="Chevrette M.G."/>
            <person name="De Carvalho L.P.S."/>
            <person name="Shen B."/>
        </authorList>
    </citation>
    <scope>NUCLEOTIDE SEQUENCE [LARGE SCALE GENOMIC DNA]</scope>
    <source>
        <strain evidence="2 3">NPDC000632</strain>
    </source>
</reference>
<dbReference type="RefSeq" id="WP_350722271.1">
    <property type="nucleotide sequence ID" value="NZ_JBEPCO010000035.1"/>
</dbReference>
<protein>
    <submittedName>
        <fullName evidence="2">ATP/GTP-binding protein</fullName>
    </submittedName>
</protein>
<proteinExistence type="predicted"/>
<evidence type="ECO:0000256" key="1">
    <source>
        <dbReference type="SAM" id="Phobius"/>
    </source>
</evidence>
<keyword evidence="1" id="KW-1133">Transmembrane helix</keyword>
<keyword evidence="1" id="KW-0472">Membrane</keyword>
<feature type="transmembrane region" description="Helical" evidence="1">
    <location>
        <begin position="29"/>
        <end position="48"/>
    </location>
</feature>
<gene>
    <name evidence="2" type="ORF">ABT322_29365</name>
</gene>
<keyword evidence="3" id="KW-1185">Reference proteome</keyword>
<name>A0ABV1VMS9_9ACTN</name>
<sequence>MRPRGDLVPERGPSLGGRMAARWSRAEPAVTRVLLLAVFCVGLVAQFVKPVGDALQGKTYIGGALLSIVGYVLYAEVLRLNTAHDAQREQTRRLDETVRRLGEEVRDLTARLRPQSGEHATTDQLVRECAEALRRGGDVRLWGMCFTGETFADPMRRVLEDLPPDPSRSVDVRILVPDFTRPMEVPGLVRDADGKLADAPGFRRYLVGKIAGYERDLRMMRGRMLRRGQGALSVEFRVVHMSPLLKLYVINDDVVFEGIYDKIDLRPDEYRSLVPAPSRSHEDDQLLDLIGHGSLLTRWCRDDSERGRDVVARRRAFFGVLWDAASALEPLSAADGSGA</sequence>
<dbReference type="Proteomes" id="UP001490330">
    <property type="component" value="Unassembled WGS sequence"/>
</dbReference>
<accession>A0ABV1VMS9</accession>
<keyword evidence="1" id="KW-0812">Transmembrane</keyword>
<comment type="caution">
    <text evidence="2">The sequence shown here is derived from an EMBL/GenBank/DDBJ whole genome shotgun (WGS) entry which is preliminary data.</text>
</comment>
<feature type="transmembrane region" description="Helical" evidence="1">
    <location>
        <begin position="60"/>
        <end position="78"/>
    </location>
</feature>
<evidence type="ECO:0000313" key="3">
    <source>
        <dbReference type="Proteomes" id="UP001490330"/>
    </source>
</evidence>
<evidence type="ECO:0000313" key="2">
    <source>
        <dbReference type="EMBL" id="MER6907763.1"/>
    </source>
</evidence>
<dbReference type="EMBL" id="JBEPCV010000036">
    <property type="protein sequence ID" value="MER6907763.1"/>
    <property type="molecule type" value="Genomic_DNA"/>
</dbReference>
<organism evidence="2 3">
    <name type="scientific">Streptomyces flaveolus</name>
    <dbReference type="NCBI Taxonomy" id="67297"/>
    <lineage>
        <taxon>Bacteria</taxon>
        <taxon>Bacillati</taxon>
        <taxon>Actinomycetota</taxon>
        <taxon>Actinomycetes</taxon>
        <taxon>Kitasatosporales</taxon>
        <taxon>Streptomycetaceae</taxon>
        <taxon>Streptomyces</taxon>
    </lineage>
</organism>